<protein>
    <submittedName>
        <fullName evidence="1">Uncharacterized protein</fullName>
    </submittedName>
</protein>
<sequence>MEGGVRKTYTVDGKNRDYRPLVRANSRKSFPLSYFSVESLLVLLCLTASLLLLPLILPPLPPPPFMLLLVPIGILLVLLILAFMPSDVRDIASSYA</sequence>
<dbReference type="Proteomes" id="UP001234297">
    <property type="component" value="Chromosome 1"/>
</dbReference>
<reference evidence="1 2" key="1">
    <citation type="journal article" date="2022" name="Hortic Res">
        <title>A haplotype resolved chromosomal level avocado genome allows analysis of novel avocado genes.</title>
        <authorList>
            <person name="Nath O."/>
            <person name="Fletcher S.J."/>
            <person name="Hayward A."/>
            <person name="Shaw L.M."/>
            <person name="Masouleh A.K."/>
            <person name="Furtado A."/>
            <person name="Henry R.J."/>
            <person name="Mitter N."/>
        </authorList>
    </citation>
    <scope>NUCLEOTIDE SEQUENCE [LARGE SCALE GENOMIC DNA]</scope>
    <source>
        <strain evidence="2">cv. Hass</strain>
    </source>
</reference>
<dbReference type="EMBL" id="CM056809">
    <property type="protein sequence ID" value="KAJ8651108.1"/>
    <property type="molecule type" value="Genomic_DNA"/>
</dbReference>
<keyword evidence="2" id="KW-1185">Reference proteome</keyword>
<proteinExistence type="predicted"/>
<name>A0ACC2MZZ1_PERAE</name>
<evidence type="ECO:0000313" key="2">
    <source>
        <dbReference type="Proteomes" id="UP001234297"/>
    </source>
</evidence>
<evidence type="ECO:0000313" key="1">
    <source>
        <dbReference type="EMBL" id="KAJ8651108.1"/>
    </source>
</evidence>
<gene>
    <name evidence="1" type="ORF">MRB53_004131</name>
</gene>
<accession>A0ACC2MZZ1</accession>
<comment type="caution">
    <text evidence="1">The sequence shown here is derived from an EMBL/GenBank/DDBJ whole genome shotgun (WGS) entry which is preliminary data.</text>
</comment>
<organism evidence="1 2">
    <name type="scientific">Persea americana</name>
    <name type="common">Avocado</name>
    <dbReference type="NCBI Taxonomy" id="3435"/>
    <lineage>
        <taxon>Eukaryota</taxon>
        <taxon>Viridiplantae</taxon>
        <taxon>Streptophyta</taxon>
        <taxon>Embryophyta</taxon>
        <taxon>Tracheophyta</taxon>
        <taxon>Spermatophyta</taxon>
        <taxon>Magnoliopsida</taxon>
        <taxon>Magnoliidae</taxon>
        <taxon>Laurales</taxon>
        <taxon>Lauraceae</taxon>
        <taxon>Persea</taxon>
    </lineage>
</organism>